<dbReference type="PANTHER" id="PTHR12461">
    <property type="entry name" value="HYPOXIA-INDUCIBLE FACTOR 1 ALPHA INHIBITOR-RELATED"/>
    <property type="match status" value="1"/>
</dbReference>
<protein>
    <submittedName>
        <fullName evidence="2">Cupin-like domain-containing protein</fullName>
    </submittedName>
</protein>
<dbReference type="SMART" id="SM00558">
    <property type="entry name" value="JmjC"/>
    <property type="match status" value="1"/>
</dbReference>
<keyword evidence="3" id="KW-1185">Reference proteome</keyword>
<feature type="domain" description="JmjC" evidence="1">
    <location>
        <begin position="95"/>
        <end position="254"/>
    </location>
</feature>
<dbReference type="Gene3D" id="2.60.120.650">
    <property type="entry name" value="Cupin"/>
    <property type="match status" value="1"/>
</dbReference>
<comment type="caution">
    <text evidence="2">The sequence shown here is derived from an EMBL/GenBank/DDBJ whole genome shotgun (WGS) entry which is preliminary data.</text>
</comment>
<evidence type="ECO:0000313" key="2">
    <source>
        <dbReference type="EMBL" id="TJY68081.1"/>
    </source>
</evidence>
<dbReference type="PROSITE" id="PS51184">
    <property type="entry name" value="JMJC"/>
    <property type="match status" value="1"/>
</dbReference>
<dbReference type="Proteomes" id="UP000309872">
    <property type="component" value="Unassembled WGS sequence"/>
</dbReference>
<organism evidence="2 3">
    <name type="scientific">Sphingobacterium alkalisoli</name>
    <dbReference type="NCBI Taxonomy" id="1874115"/>
    <lineage>
        <taxon>Bacteria</taxon>
        <taxon>Pseudomonadati</taxon>
        <taxon>Bacteroidota</taxon>
        <taxon>Sphingobacteriia</taxon>
        <taxon>Sphingobacteriales</taxon>
        <taxon>Sphingobacteriaceae</taxon>
        <taxon>Sphingobacterium</taxon>
    </lineage>
</organism>
<evidence type="ECO:0000313" key="3">
    <source>
        <dbReference type="Proteomes" id="UP000309872"/>
    </source>
</evidence>
<dbReference type="PANTHER" id="PTHR12461:SF105">
    <property type="entry name" value="HYPOXIA-INDUCIBLE FACTOR 1-ALPHA INHIBITOR"/>
    <property type="match status" value="1"/>
</dbReference>
<dbReference type="Pfam" id="PF13621">
    <property type="entry name" value="Cupin_8"/>
    <property type="match status" value="1"/>
</dbReference>
<dbReference type="OrthoDB" id="2942327at2"/>
<gene>
    <name evidence="2" type="ORF">FAZ19_02130</name>
</gene>
<evidence type="ECO:0000259" key="1">
    <source>
        <dbReference type="PROSITE" id="PS51184"/>
    </source>
</evidence>
<dbReference type="AlphaFoldDB" id="A0A4U0H8E8"/>
<name>A0A4U0H8E8_9SPHI</name>
<dbReference type="InterPro" id="IPR003347">
    <property type="entry name" value="JmjC_dom"/>
</dbReference>
<sequence>MKLEPVNSISGVAPQDFVRDYLKKGQPVIIKDFISKDSPCWTKWSYDYFKEIAGNEQIDVYGREEESQNHAASPPIGRMSFGEYLDMISAEPTELRLFLFNLLKIRPELKKDIIYNDLTGGKVIQWLPYMFFGGEGSATRNHFDIDMSHVFISQFQGAKRVWLFPNDQSDLMYKLPYNFHSIANPKKSSEQDYPGLKYLDGYEAVIYPGDTLYMPAGWWHYIQYETEGYSISVRALANSVSEKLKGARNLFITRYFDDTMRKIFKGKWLDYKIEMAKKRASRAVSKRAKGQ</sequence>
<reference evidence="2 3" key="1">
    <citation type="submission" date="2019-04" db="EMBL/GenBank/DDBJ databases">
        <title>Sphingobacterium olei sp. nov., isolated from oil-contaminated soil.</title>
        <authorList>
            <person name="Liu B."/>
        </authorList>
    </citation>
    <scope>NUCLEOTIDE SEQUENCE [LARGE SCALE GENOMIC DNA]</scope>
    <source>
        <strain evidence="2 3">Y3L14</strain>
    </source>
</reference>
<dbReference type="RefSeq" id="WP_136818950.1">
    <property type="nucleotide sequence ID" value="NZ_BMJX01000001.1"/>
</dbReference>
<accession>A0A4U0H8E8</accession>
<proteinExistence type="predicted"/>
<dbReference type="EMBL" id="SUKA01000001">
    <property type="protein sequence ID" value="TJY68081.1"/>
    <property type="molecule type" value="Genomic_DNA"/>
</dbReference>
<dbReference type="SUPFAM" id="SSF51197">
    <property type="entry name" value="Clavaminate synthase-like"/>
    <property type="match status" value="1"/>
</dbReference>
<dbReference type="InterPro" id="IPR041667">
    <property type="entry name" value="Cupin_8"/>
</dbReference>